<dbReference type="Pfam" id="PF01545">
    <property type="entry name" value="Cation_efflux"/>
    <property type="match status" value="1"/>
</dbReference>
<evidence type="ECO:0000313" key="10">
    <source>
        <dbReference type="EMBL" id="BAN34042.1"/>
    </source>
</evidence>
<evidence type="ECO:0000256" key="2">
    <source>
        <dbReference type="ARBA" id="ARBA00008114"/>
    </source>
</evidence>
<feature type="transmembrane region" description="Helical" evidence="7">
    <location>
        <begin position="177"/>
        <end position="210"/>
    </location>
</feature>
<dbReference type="eggNOG" id="COG0053">
    <property type="taxonomic scope" value="Bacteria"/>
</dbReference>
<dbReference type="KEGG" id="sdr:SCD_n00193"/>
<dbReference type="HOGENOM" id="CLU_013430_3_6_4"/>
<dbReference type="InterPro" id="IPR002524">
    <property type="entry name" value="Cation_efflux"/>
</dbReference>
<dbReference type="Gene3D" id="3.30.70.1350">
    <property type="entry name" value="Cation efflux protein, cytoplasmic domain"/>
    <property type="match status" value="1"/>
</dbReference>
<evidence type="ECO:0000256" key="6">
    <source>
        <dbReference type="ARBA" id="ARBA00023136"/>
    </source>
</evidence>
<dbReference type="OrthoDB" id="9806522at2"/>
<dbReference type="PANTHER" id="PTHR43840">
    <property type="entry name" value="MITOCHONDRIAL METAL TRANSPORTER 1-RELATED"/>
    <property type="match status" value="1"/>
</dbReference>
<feature type="domain" description="Cation efflux protein transmembrane" evidence="8">
    <location>
        <begin position="28"/>
        <end position="221"/>
    </location>
</feature>
<dbReference type="GO" id="GO:0008324">
    <property type="term" value="F:monoatomic cation transmembrane transporter activity"/>
    <property type="evidence" value="ECO:0007669"/>
    <property type="project" value="InterPro"/>
</dbReference>
<feature type="transmembrane region" description="Helical" evidence="7">
    <location>
        <begin position="26"/>
        <end position="47"/>
    </location>
</feature>
<dbReference type="InterPro" id="IPR050291">
    <property type="entry name" value="CDF_Transporter"/>
</dbReference>
<dbReference type="PANTHER" id="PTHR43840:SF15">
    <property type="entry name" value="MITOCHONDRIAL METAL TRANSPORTER 1-RELATED"/>
    <property type="match status" value="1"/>
</dbReference>
<dbReference type="InterPro" id="IPR036837">
    <property type="entry name" value="Cation_efflux_CTD_sf"/>
</dbReference>
<evidence type="ECO:0000313" key="11">
    <source>
        <dbReference type="Proteomes" id="UP000015559"/>
    </source>
</evidence>
<dbReference type="RefSeq" id="WP_009207012.1">
    <property type="nucleotide sequence ID" value="NC_022357.1"/>
</dbReference>
<evidence type="ECO:0000256" key="7">
    <source>
        <dbReference type="SAM" id="Phobius"/>
    </source>
</evidence>
<dbReference type="InterPro" id="IPR027469">
    <property type="entry name" value="Cation_efflux_TMD_sf"/>
</dbReference>
<organism evidence="10 11">
    <name type="scientific">Sulfuricella denitrificans (strain DSM 22764 / NBRC 105220 / skB26)</name>
    <dbReference type="NCBI Taxonomy" id="1163617"/>
    <lineage>
        <taxon>Bacteria</taxon>
        <taxon>Pseudomonadati</taxon>
        <taxon>Pseudomonadota</taxon>
        <taxon>Betaproteobacteria</taxon>
        <taxon>Nitrosomonadales</taxon>
        <taxon>Sulfuricellaceae</taxon>
        <taxon>Sulfuricella</taxon>
    </lineage>
</organism>
<feature type="transmembrane region" description="Helical" evidence="7">
    <location>
        <begin position="128"/>
        <end position="151"/>
    </location>
</feature>
<evidence type="ECO:0000256" key="5">
    <source>
        <dbReference type="ARBA" id="ARBA00022989"/>
    </source>
</evidence>
<comment type="subcellular location">
    <subcellularLocation>
        <location evidence="1">Membrane</location>
        <topology evidence="1">Multi-pass membrane protein</topology>
    </subcellularLocation>
</comment>
<evidence type="ECO:0000259" key="9">
    <source>
        <dbReference type="Pfam" id="PF16916"/>
    </source>
</evidence>
<proteinExistence type="inferred from homology"/>
<evidence type="ECO:0000256" key="3">
    <source>
        <dbReference type="ARBA" id="ARBA00022448"/>
    </source>
</evidence>
<keyword evidence="6 7" id="KW-0472">Membrane</keyword>
<dbReference type="InterPro" id="IPR058533">
    <property type="entry name" value="Cation_efflux_TM"/>
</dbReference>
<dbReference type="Proteomes" id="UP000015559">
    <property type="component" value="Chromosome"/>
</dbReference>
<dbReference type="Pfam" id="PF16916">
    <property type="entry name" value="ZT_dimer"/>
    <property type="match status" value="1"/>
</dbReference>
<dbReference type="GO" id="GO:0016020">
    <property type="term" value="C:membrane"/>
    <property type="evidence" value="ECO:0007669"/>
    <property type="project" value="UniProtKB-SubCell"/>
</dbReference>
<reference evidence="10 11" key="1">
    <citation type="journal article" date="2012" name="Appl. Environ. Microbiol.">
        <title>Draft genome sequence of a psychrotolerant sulfur-oxidizing bacterium, Sulfuricella denitrificans skB26, and proteomic insights into cold adaptation.</title>
        <authorList>
            <person name="Watanabe T."/>
            <person name="Kojima H."/>
            <person name="Fukui M."/>
        </authorList>
    </citation>
    <scope>NUCLEOTIDE SEQUENCE [LARGE SCALE GENOMIC DNA]</scope>
    <source>
        <strain evidence="11">skB26</strain>
    </source>
</reference>
<keyword evidence="5 7" id="KW-1133">Transmembrane helix</keyword>
<keyword evidence="11" id="KW-1185">Reference proteome</keyword>
<protein>
    <submittedName>
        <fullName evidence="10">Cation diffusion facilitator family transporter</fullName>
    </submittedName>
</protein>
<accession>S6AZW4</accession>
<dbReference type="NCBIfam" id="TIGR01297">
    <property type="entry name" value="CDF"/>
    <property type="match status" value="1"/>
</dbReference>
<keyword evidence="3" id="KW-0813">Transport</keyword>
<name>S6AZW4_SULDS</name>
<evidence type="ECO:0000256" key="4">
    <source>
        <dbReference type="ARBA" id="ARBA00022692"/>
    </source>
</evidence>
<evidence type="ECO:0000259" key="8">
    <source>
        <dbReference type="Pfam" id="PF01545"/>
    </source>
</evidence>
<dbReference type="AlphaFoldDB" id="S6AZW4"/>
<comment type="similarity">
    <text evidence="2">Belongs to the cation diffusion facilitator (CDF) transporter (TC 2.A.4) family.</text>
</comment>
<gene>
    <name evidence="10" type="ORF">SCD_n00193</name>
</gene>
<keyword evidence="4 7" id="KW-0812">Transmembrane</keyword>
<sequence>MPHPDTKPHAEIHPDRVGRLKAAQKVTWISVAVNVVLTVLQIVVGLFGKSQALVADGLHSLSDLLCDFLVLFANRHGARDADEEHPYGHARIETATTLALGLILLGVGGALFWGAVVRLQDPSALQKVHVATLWIAILTLIGKESLFRYMLHVARKLRSQMLEANAWHARSDAASSLVVVAGIGGNLLGFTSMDILAAVLVAVMIMRMGWKQASQAISELIDTSLDKNEVEAIRATLVATPGVQGVHELRTRRMGDRALVDAHVLVNPRISVSEGHYIAESARARVLKQHHALDVMVHIDPEDDSSAKLNQHLPNRETLIAHLEQLLGQALPSHEKVVLHYLDGKAETEIFLAGDVSREQLAALKTVIADRLRGDPYFVAIHLHQRHAP</sequence>
<dbReference type="SUPFAM" id="SSF161111">
    <property type="entry name" value="Cation efflux protein transmembrane domain-like"/>
    <property type="match status" value="1"/>
</dbReference>
<dbReference type="STRING" id="1163617.SCD_n00193"/>
<dbReference type="InterPro" id="IPR027470">
    <property type="entry name" value="Cation_efflux_CTD"/>
</dbReference>
<feature type="transmembrane region" description="Helical" evidence="7">
    <location>
        <begin position="94"/>
        <end position="116"/>
    </location>
</feature>
<dbReference type="FunFam" id="1.20.1510.10:FF:000006">
    <property type="entry name" value="Divalent cation efflux transporter"/>
    <property type="match status" value="1"/>
</dbReference>
<evidence type="ECO:0000256" key="1">
    <source>
        <dbReference type="ARBA" id="ARBA00004141"/>
    </source>
</evidence>
<dbReference type="EMBL" id="AP013066">
    <property type="protein sequence ID" value="BAN34042.1"/>
    <property type="molecule type" value="Genomic_DNA"/>
</dbReference>
<dbReference type="SUPFAM" id="SSF160240">
    <property type="entry name" value="Cation efflux protein cytoplasmic domain-like"/>
    <property type="match status" value="1"/>
</dbReference>
<dbReference type="Gene3D" id="1.20.1510.10">
    <property type="entry name" value="Cation efflux protein transmembrane domain"/>
    <property type="match status" value="1"/>
</dbReference>
<feature type="domain" description="Cation efflux protein cytoplasmic" evidence="9">
    <location>
        <begin position="225"/>
        <end position="302"/>
    </location>
</feature>